<dbReference type="EMBL" id="FORP01000002">
    <property type="protein sequence ID" value="SFI88992.1"/>
    <property type="molecule type" value="Genomic_DNA"/>
</dbReference>
<dbReference type="Proteomes" id="UP000199025">
    <property type="component" value="Unassembled WGS sequence"/>
</dbReference>
<dbReference type="OrthoDB" id="3217513at2"/>
<evidence type="ECO:0000256" key="1">
    <source>
        <dbReference type="SAM" id="MobiDB-lite"/>
    </source>
</evidence>
<organism evidence="2 3">
    <name type="scientific">Amycolatopsis sacchari</name>
    <dbReference type="NCBI Taxonomy" id="115433"/>
    <lineage>
        <taxon>Bacteria</taxon>
        <taxon>Bacillati</taxon>
        <taxon>Actinomycetota</taxon>
        <taxon>Actinomycetes</taxon>
        <taxon>Pseudonocardiales</taxon>
        <taxon>Pseudonocardiaceae</taxon>
        <taxon>Amycolatopsis</taxon>
    </lineage>
</organism>
<keyword evidence="3" id="KW-1185">Reference proteome</keyword>
<gene>
    <name evidence="2" type="ORF">SAMN05421835_10270</name>
</gene>
<proteinExistence type="predicted"/>
<dbReference type="STRING" id="115433.SAMN05421835_10270"/>
<evidence type="ECO:0000313" key="2">
    <source>
        <dbReference type="EMBL" id="SFI88992.1"/>
    </source>
</evidence>
<reference evidence="2 3" key="1">
    <citation type="submission" date="2016-10" db="EMBL/GenBank/DDBJ databases">
        <authorList>
            <person name="de Groot N.N."/>
        </authorList>
    </citation>
    <scope>NUCLEOTIDE SEQUENCE [LARGE SCALE GENOMIC DNA]</scope>
    <source>
        <strain evidence="2 3">DSM 44468</strain>
    </source>
</reference>
<dbReference type="RefSeq" id="WP_091504420.1">
    <property type="nucleotide sequence ID" value="NZ_CBDRCA010000021.1"/>
</dbReference>
<name>A0A1I3LW95_9PSEU</name>
<dbReference type="AlphaFoldDB" id="A0A1I3LW95"/>
<protein>
    <submittedName>
        <fullName evidence="2">Uncharacterized protein</fullName>
    </submittedName>
</protein>
<evidence type="ECO:0000313" key="3">
    <source>
        <dbReference type="Proteomes" id="UP000199025"/>
    </source>
</evidence>
<feature type="region of interest" description="Disordered" evidence="1">
    <location>
        <begin position="86"/>
        <end position="142"/>
    </location>
</feature>
<feature type="compositionally biased region" description="Low complexity" evidence="1">
    <location>
        <begin position="109"/>
        <end position="118"/>
    </location>
</feature>
<accession>A0A1I3LW95</accession>
<sequence>MQRLTRALAEAEAEIRAARTTTSDVETTLQQALTASSHCAAAYVAAPDHVKRQINQGFFEKLYIGEDGSVMRAELTEPFRALLDAGHVGTTSSRPYPHRPGHVPPPSARPASFRPPRAMTARQSPSVHKTPPPPRFPSSGVV</sequence>